<protein>
    <recommendedName>
        <fullName evidence="3">Stage III sporulation protein AF</fullName>
    </recommendedName>
</protein>
<evidence type="ECO:0008006" key="3">
    <source>
        <dbReference type="Google" id="ProtNLM"/>
    </source>
</evidence>
<sequence length="158" mass="16532">MQQIKTAVAVFCIACISAELVAQLVGDTRGKQCIKAAAGLYILIAISNALPLLRAQSLDLALPQSRQQADFGSAEDLIVQEAQQKLETQLEAQILAQTGWPASLQLTLAQTGQGVEAVEAQVSLPPDCPGDTRAEIASELCSRLGLASVEFVAEEGGG</sequence>
<name>A0AA37IWG5_9FIRM</name>
<comment type="caution">
    <text evidence="1">The sequence shown here is derived from an EMBL/GenBank/DDBJ whole genome shotgun (WGS) entry which is preliminary data.</text>
</comment>
<evidence type="ECO:0000313" key="1">
    <source>
        <dbReference type="EMBL" id="GJN63746.1"/>
    </source>
</evidence>
<dbReference type="Proteomes" id="UP001055185">
    <property type="component" value="Unassembled WGS sequence"/>
</dbReference>
<keyword evidence="2" id="KW-1185">Reference proteome</keyword>
<dbReference type="EMBL" id="BQKV01000018">
    <property type="protein sequence ID" value="GJN63746.1"/>
    <property type="molecule type" value="Genomic_DNA"/>
</dbReference>
<gene>
    <name evidence="1" type="ORF">JCM17207_03710</name>
</gene>
<organism evidence="1 2">
    <name type="scientific">Faecalibacterium gallinarum</name>
    <dbReference type="NCBI Taxonomy" id="2903556"/>
    <lineage>
        <taxon>Bacteria</taxon>
        <taxon>Bacillati</taxon>
        <taxon>Bacillota</taxon>
        <taxon>Clostridia</taxon>
        <taxon>Eubacteriales</taxon>
        <taxon>Oscillospiraceae</taxon>
        <taxon>Faecalibacterium</taxon>
    </lineage>
</organism>
<accession>A0AA37IWG5</accession>
<evidence type="ECO:0000313" key="2">
    <source>
        <dbReference type="Proteomes" id="UP001055185"/>
    </source>
</evidence>
<reference evidence="1" key="1">
    <citation type="journal article" date="2022" name="Int. J. Syst. Evol. Microbiol.">
        <title>Genome-based, phenotypic and chemotaxonomic classification of Faecalibacterium strains: proposal of three novel species Faecalibacterium duncaniae sp. nov., Faecalibacterium hattorii sp. nov. and Faecalibacterium gallinarum sp. nov. .</title>
        <authorList>
            <person name="Sakamoto M."/>
            <person name="Sakurai N."/>
            <person name="Tanno H."/>
            <person name="Iino T."/>
            <person name="Ohkuma M."/>
            <person name="Endo A."/>
        </authorList>
    </citation>
    <scope>NUCLEOTIDE SEQUENCE</scope>
    <source>
        <strain evidence="1">JCM 17207</strain>
    </source>
</reference>
<dbReference type="AlphaFoldDB" id="A0AA37IWG5"/>
<proteinExistence type="predicted"/>
<dbReference type="RefSeq" id="WP_238315934.1">
    <property type="nucleotide sequence ID" value="NZ_BQKV01000018.1"/>
</dbReference>